<dbReference type="PANTHER" id="PTHR24269:SF16">
    <property type="entry name" value="PROTEIN SLG1"/>
    <property type="match status" value="1"/>
</dbReference>
<keyword evidence="6" id="KW-0325">Glycoprotein</keyword>
<feature type="domain" description="WSC" evidence="10">
    <location>
        <begin position="62"/>
        <end position="172"/>
    </location>
</feature>
<sequence length="709" mass="75245">MFRSDFIAKRFCLWTLIWSGFPGQARTDLLVIGTPPGRTVKSTITITTTITYKPSLVPGNSQYTLVGCYGQLHTDGGHIFGPDDYDVCLDKVASGNLTIDGCLRGCGSAAPPKNETETYVYAGLRNGSECRCGIQLPTGAHKLSADDCIAPCSGDPRLSCGGHDNIAVYSLISADGTHKQGSQSSLNPSNSSKSGPSTPTNSEAKKPTAIKPSVWSSTIDIKSTEPQTADSYETLPPSAGPGGPGKPVSTPTIAAITGSFSGAILIAAALFLCYRAHKRKKRVQDAHVKSMLERRGRQSIQSPMFPSPTIQNTVANTTAIRHERDSDEDSGGNGGSEIHNREKNLRLTVDGDLIPNTPALESGRKVPAGLHSRTTASAAGTRSGSGTAVSEERNTVYSALTGEARSGQASPHLHTQAAGASSAVQWRPSNAHSGMPSTQFTTHQHAASSNGIAAPQPSARVGGLGERAWHRRKLSMPYQQPPVESSRGSIARRGPPTGPPTGPLPLTPLPNPGVRARSRSRPGAMPDGPGDMKETGKFHPPPRPRRSFDTIVFEPELGDHEGLVGLGIVRGTGNASAVGMSHANASTPSLGRYGSISKSRPPNVESPVLGWQTGNGPSQWGMLPRETTGEPFADRQPRLPVLPPIAPGERFDHKRWRGTIYAESSDSIESVEQRERRRQQSRRDGLSPVSVSSTGTSILFGGEEFDRRL</sequence>
<feature type="region of interest" description="Disordered" evidence="7">
    <location>
        <begin position="178"/>
        <end position="247"/>
    </location>
</feature>
<evidence type="ECO:0000256" key="9">
    <source>
        <dbReference type="SAM" id="SignalP"/>
    </source>
</evidence>
<gene>
    <name evidence="11" type="ORF">E0Z10_g10596</name>
</gene>
<evidence type="ECO:0000256" key="6">
    <source>
        <dbReference type="ARBA" id="ARBA00023180"/>
    </source>
</evidence>
<evidence type="ECO:0000256" key="7">
    <source>
        <dbReference type="SAM" id="MobiDB-lite"/>
    </source>
</evidence>
<keyword evidence="2 8" id="KW-0812">Transmembrane</keyword>
<feature type="chain" id="PRO_5021222219" description="WSC domain-containing protein" evidence="9">
    <location>
        <begin position="28"/>
        <end position="709"/>
    </location>
</feature>
<feature type="transmembrane region" description="Helical" evidence="8">
    <location>
        <begin position="253"/>
        <end position="274"/>
    </location>
</feature>
<dbReference type="EMBL" id="SKBN01000440">
    <property type="protein sequence ID" value="TGJ78168.1"/>
    <property type="molecule type" value="Genomic_DNA"/>
</dbReference>
<dbReference type="OrthoDB" id="5985073at2759"/>
<feature type="region of interest" description="Disordered" evidence="7">
    <location>
        <begin position="663"/>
        <end position="709"/>
    </location>
</feature>
<comment type="subcellular location">
    <subcellularLocation>
        <location evidence="1">Membrane</location>
        <topology evidence="1">Single-pass membrane protein</topology>
    </subcellularLocation>
</comment>
<evidence type="ECO:0000313" key="12">
    <source>
        <dbReference type="Proteomes" id="UP000297716"/>
    </source>
</evidence>
<evidence type="ECO:0000256" key="8">
    <source>
        <dbReference type="SAM" id="Phobius"/>
    </source>
</evidence>
<evidence type="ECO:0000256" key="2">
    <source>
        <dbReference type="ARBA" id="ARBA00022692"/>
    </source>
</evidence>
<keyword evidence="5 8" id="KW-0472">Membrane</keyword>
<reference evidence="11 12" key="1">
    <citation type="submission" date="2019-03" db="EMBL/GenBank/DDBJ databases">
        <title>Draft genome sequence of Xylaria hypoxylon DSM 108379, a ubiquitous saprotrophic-parasitic fungi on hardwood.</title>
        <authorList>
            <person name="Buettner E."/>
            <person name="Leonhardt S."/>
            <person name="Gebauer A.M."/>
            <person name="Liers C."/>
            <person name="Hofrichter M."/>
            <person name="Kellner H."/>
        </authorList>
    </citation>
    <scope>NUCLEOTIDE SEQUENCE [LARGE SCALE GENOMIC DNA]</scope>
    <source>
        <strain evidence="11 12">DSM 108379</strain>
    </source>
</reference>
<proteinExistence type="predicted"/>
<dbReference type="SMART" id="SM00321">
    <property type="entry name" value="WSC"/>
    <property type="match status" value="1"/>
</dbReference>
<keyword evidence="3 9" id="KW-0732">Signal</keyword>
<evidence type="ECO:0000256" key="3">
    <source>
        <dbReference type="ARBA" id="ARBA00022729"/>
    </source>
</evidence>
<dbReference type="Pfam" id="PF01822">
    <property type="entry name" value="WSC"/>
    <property type="match status" value="1"/>
</dbReference>
<feature type="region of interest" description="Disordered" evidence="7">
    <location>
        <begin position="477"/>
        <end position="545"/>
    </location>
</feature>
<feature type="compositionally biased region" description="Polar residues" evidence="7">
    <location>
        <begin position="418"/>
        <end position="441"/>
    </location>
</feature>
<evidence type="ECO:0000256" key="5">
    <source>
        <dbReference type="ARBA" id="ARBA00023136"/>
    </source>
</evidence>
<evidence type="ECO:0000313" key="11">
    <source>
        <dbReference type="EMBL" id="TGJ78168.1"/>
    </source>
</evidence>
<feature type="compositionally biased region" description="Polar residues" evidence="7">
    <location>
        <begin position="214"/>
        <end position="231"/>
    </location>
</feature>
<dbReference type="PANTHER" id="PTHR24269">
    <property type="entry name" value="KREMEN PROTEIN"/>
    <property type="match status" value="1"/>
</dbReference>
<dbReference type="InterPro" id="IPR002889">
    <property type="entry name" value="WSC_carb-bd"/>
</dbReference>
<evidence type="ECO:0000259" key="10">
    <source>
        <dbReference type="PROSITE" id="PS51212"/>
    </source>
</evidence>
<protein>
    <recommendedName>
        <fullName evidence="10">WSC domain-containing protein</fullName>
    </recommendedName>
</protein>
<dbReference type="PROSITE" id="PS51212">
    <property type="entry name" value="WSC"/>
    <property type="match status" value="1"/>
</dbReference>
<feature type="compositionally biased region" description="Polar residues" evidence="7">
    <location>
        <begin position="372"/>
        <end position="388"/>
    </location>
</feature>
<feature type="compositionally biased region" description="Low complexity" evidence="7">
    <location>
        <begin position="180"/>
        <end position="202"/>
    </location>
</feature>
<evidence type="ECO:0000256" key="1">
    <source>
        <dbReference type="ARBA" id="ARBA00004167"/>
    </source>
</evidence>
<name>A0A4Z0YE20_9PEZI</name>
<keyword evidence="12" id="KW-1185">Reference proteome</keyword>
<evidence type="ECO:0000256" key="4">
    <source>
        <dbReference type="ARBA" id="ARBA00022989"/>
    </source>
</evidence>
<dbReference type="STRING" id="37992.A0A4Z0YE20"/>
<keyword evidence="4 8" id="KW-1133">Transmembrane helix</keyword>
<dbReference type="GO" id="GO:0005886">
    <property type="term" value="C:plasma membrane"/>
    <property type="evidence" value="ECO:0007669"/>
    <property type="project" value="TreeGrafter"/>
</dbReference>
<feature type="signal peptide" evidence="9">
    <location>
        <begin position="1"/>
        <end position="27"/>
    </location>
</feature>
<feature type="region of interest" description="Disordered" evidence="7">
    <location>
        <begin position="322"/>
        <end position="392"/>
    </location>
</feature>
<dbReference type="AlphaFoldDB" id="A0A4Z0YE20"/>
<comment type="caution">
    <text evidence="11">The sequence shown here is derived from an EMBL/GenBank/DDBJ whole genome shotgun (WGS) entry which is preliminary data.</text>
</comment>
<feature type="compositionally biased region" description="Pro residues" evidence="7">
    <location>
        <begin position="496"/>
        <end position="511"/>
    </location>
</feature>
<accession>A0A4Z0YE20</accession>
<dbReference type="InterPro" id="IPR051836">
    <property type="entry name" value="Kremen_rcpt"/>
</dbReference>
<feature type="region of interest" description="Disordered" evidence="7">
    <location>
        <begin position="404"/>
        <end position="441"/>
    </location>
</feature>
<organism evidence="11 12">
    <name type="scientific">Xylaria hypoxylon</name>
    <dbReference type="NCBI Taxonomy" id="37992"/>
    <lineage>
        <taxon>Eukaryota</taxon>
        <taxon>Fungi</taxon>
        <taxon>Dikarya</taxon>
        <taxon>Ascomycota</taxon>
        <taxon>Pezizomycotina</taxon>
        <taxon>Sordariomycetes</taxon>
        <taxon>Xylariomycetidae</taxon>
        <taxon>Xylariales</taxon>
        <taxon>Xylariaceae</taxon>
        <taxon>Xylaria</taxon>
    </lineage>
</organism>
<dbReference type="Proteomes" id="UP000297716">
    <property type="component" value="Unassembled WGS sequence"/>
</dbReference>